<dbReference type="Pfam" id="PF05285">
    <property type="entry name" value="SDA1_dom"/>
    <property type="match status" value="1"/>
</dbReference>
<evidence type="ECO:0000256" key="4">
    <source>
        <dbReference type="ARBA" id="ARBA00022927"/>
    </source>
</evidence>
<comment type="similarity">
    <text evidence="1 6">Belongs to the SDA1 family.</text>
</comment>
<feature type="region of interest" description="Disordered" evidence="7">
    <location>
        <begin position="465"/>
        <end position="537"/>
    </location>
</feature>
<evidence type="ECO:0000313" key="11">
    <source>
        <dbReference type="EMBL" id="KAG7662631.1"/>
    </source>
</evidence>
<dbReference type="EMBL" id="JAGSYN010000166">
    <property type="protein sequence ID" value="KAG7662631.1"/>
    <property type="molecule type" value="Genomic_DNA"/>
</dbReference>
<protein>
    <recommendedName>
        <fullName evidence="6">Protein SDA1</fullName>
    </recommendedName>
</protein>
<dbReference type="GO" id="GO:0015031">
    <property type="term" value="P:protein transport"/>
    <property type="evidence" value="ECO:0007669"/>
    <property type="project" value="UniProtKB-KW"/>
</dbReference>
<dbReference type="OrthoDB" id="2196187at2759"/>
<dbReference type="Pfam" id="PF21638">
    <property type="entry name" value="SDA1_C"/>
    <property type="match status" value="1"/>
</dbReference>
<sequence>MTQAALHPDAKVAIAGARFFLGADKEREENFDESSDEEGFDMNELKHKLKVNKKSSKRGKRLEQAVKQMKKKNGPKHSATYLNFSAIHLLRDPQGFAEQLFTNHLSSKNSNKFDLDQKITFMNLISRLIGTHKLIVLGIYSFFLKYLTPKQRNVTQIMAASAQASHDLVPPESIQTVVRKIADEFVSDGVAAEVASAGLNTIREILSRAPLAIDATLLQDLTEYKGSKSKAVMMAARSLISLYREVAPEMLLRKDRGKTASIGLQHGEKAGLPQYGVENTVTSIPGLDLLMKWRKEQGIEGNEDEEDDANWEVEEDEDGDDIEGDWVTVDSDKEINISDSEDEKDDEEEDDKEEESTKEGEVSDLDLSSDEEEEEVGDDDESDQPPKKKTKTEPTKQEQAEEAQKAMNELLSSRILTPADFAKLEELRTEAGVAKVMGIVNEEEVDSTTLVGKVKYKQLREERIAHMKEGREDREKYGSRKGKREQPHSTTNKEKARKKNFVMMIHKKAVQGKQKLSLRDRQKVLRAHIDKQKKKGH</sequence>
<feature type="compositionally biased region" description="Basic and acidic residues" evidence="7">
    <location>
        <begin position="465"/>
        <end position="494"/>
    </location>
</feature>
<evidence type="ECO:0000259" key="10">
    <source>
        <dbReference type="Pfam" id="PF21638"/>
    </source>
</evidence>
<evidence type="ECO:0000256" key="1">
    <source>
        <dbReference type="ARBA" id="ARBA00005783"/>
    </source>
</evidence>
<dbReference type="AlphaFoldDB" id="A0A8J5QCP8"/>
<accession>A0A8J5QCP8</accession>
<feature type="domain" description="SDA1 middle" evidence="8">
    <location>
        <begin position="326"/>
        <end position="470"/>
    </location>
</feature>
<dbReference type="PANTHER" id="PTHR12730">
    <property type="entry name" value="HSDA/SDA1-RELATED"/>
    <property type="match status" value="1"/>
</dbReference>
<comment type="function">
    <text evidence="6">Required for 60S pre-ribosomal subunits export to the cytoplasm.</text>
</comment>
<evidence type="ECO:0000256" key="2">
    <source>
        <dbReference type="ARBA" id="ARBA00022448"/>
    </source>
</evidence>
<dbReference type="Proteomes" id="UP000694255">
    <property type="component" value="Unassembled WGS sequence"/>
</dbReference>
<dbReference type="GO" id="GO:0005730">
    <property type="term" value="C:nucleolus"/>
    <property type="evidence" value="ECO:0007669"/>
    <property type="project" value="UniProtKB-SubCell"/>
</dbReference>
<organism evidence="11 12">
    <name type="scientific">[Candida] subhashii</name>
    <dbReference type="NCBI Taxonomy" id="561895"/>
    <lineage>
        <taxon>Eukaryota</taxon>
        <taxon>Fungi</taxon>
        <taxon>Dikarya</taxon>
        <taxon>Ascomycota</taxon>
        <taxon>Saccharomycotina</taxon>
        <taxon>Pichiomycetes</taxon>
        <taxon>Debaryomycetaceae</taxon>
        <taxon>Spathaspora</taxon>
    </lineage>
</organism>
<evidence type="ECO:0000259" key="8">
    <source>
        <dbReference type="Pfam" id="PF05285"/>
    </source>
</evidence>
<dbReference type="GO" id="GO:0000055">
    <property type="term" value="P:ribosomal large subunit export from nucleus"/>
    <property type="evidence" value="ECO:0007669"/>
    <property type="project" value="UniProtKB-UniRule"/>
</dbReference>
<dbReference type="InterPro" id="IPR012977">
    <property type="entry name" value="SDA1_N"/>
</dbReference>
<dbReference type="RefSeq" id="XP_049262864.1">
    <property type="nucleotide sequence ID" value="XM_049407736.1"/>
</dbReference>
<keyword evidence="2 6" id="KW-0813">Transport</keyword>
<evidence type="ECO:0000256" key="7">
    <source>
        <dbReference type="SAM" id="MobiDB-lite"/>
    </source>
</evidence>
<feature type="domain" description="SDA1 N-terminal" evidence="9">
    <location>
        <begin position="1"/>
        <end position="228"/>
    </location>
</feature>
<proteinExistence type="inferred from homology"/>
<feature type="domain" description="SDA1 C-terminal" evidence="10">
    <location>
        <begin position="488"/>
        <end position="535"/>
    </location>
</feature>
<evidence type="ECO:0000256" key="3">
    <source>
        <dbReference type="ARBA" id="ARBA00022517"/>
    </source>
</evidence>
<dbReference type="PANTHER" id="PTHR12730:SF0">
    <property type="entry name" value="PROTEIN SDA1 HOMOLOG"/>
    <property type="match status" value="1"/>
</dbReference>
<keyword evidence="4 6" id="KW-0653">Protein transport</keyword>
<feature type="region of interest" description="Disordered" evidence="7">
    <location>
        <begin position="299"/>
        <end position="411"/>
    </location>
</feature>
<dbReference type="InterPro" id="IPR007949">
    <property type="entry name" value="SDA1_MD"/>
</dbReference>
<evidence type="ECO:0000259" key="9">
    <source>
        <dbReference type="Pfam" id="PF08158"/>
    </source>
</evidence>
<keyword evidence="3 6" id="KW-0690">Ribosome biogenesis</keyword>
<dbReference type="GO" id="GO:0042273">
    <property type="term" value="P:ribosomal large subunit biogenesis"/>
    <property type="evidence" value="ECO:0007669"/>
    <property type="project" value="UniProtKB-UniRule"/>
</dbReference>
<feature type="compositionally biased region" description="Basic and acidic residues" evidence="7">
    <location>
        <begin position="517"/>
        <end position="530"/>
    </location>
</feature>
<evidence type="ECO:0000313" key="12">
    <source>
        <dbReference type="Proteomes" id="UP000694255"/>
    </source>
</evidence>
<keyword evidence="12" id="KW-1185">Reference proteome</keyword>
<keyword evidence="5 6" id="KW-0539">Nucleus</keyword>
<comment type="caution">
    <text evidence="11">The sequence shown here is derived from an EMBL/GenBank/DDBJ whole genome shotgun (WGS) entry which is preliminary data.</text>
</comment>
<feature type="compositionally biased region" description="Acidic residues" evidence="7">
    <location>
        <begin position="339"/>
        <end position="354"/>
    </location>
</feature>
<feature type="compositionally biased region" description="Basic and acidic residues" evidence="7">
    <location>
        <begin position="391"/>
        <end position="404"/>
    </location>
</feature>
<comment type="subcellular location">
    <subcellularLocation>
        <location evidence="6">Nucleus</location>
        <location evidence="6">Nucleolus</location>
    </subcellularLocation>
</comment>
<feature type="compositionally biased region" description="Acidic residues" evidence="7">
    <location>
        <begin position="362"/>
        <end position="383"/>
    </location>
</feature>
<feature type="compositionally biased region" description="Basic residues" evidence="7">
    <location>
        <begin position="495"/>
        <end position="510"/>
    </location>
</feature>
<dbReference type="GeneID" id="73470639"/>
<reference evidence="11 12" key="1">
    <citation type="journal article" date="2021" name="DNA Res.">
        <title>Genome analysis of Candida subhashii reveals its hybrid nature and dual mitochondrial genome conformations.</title>
        <authorList>
            <person name="Mixao V."/>
            <person name="Hegedusova E."/>
            <person name="Saus E."/>
            <person name="Pryszcz L.P."/>
            <person name="Cillingova A."/>
            <person name="Nosek J."/>
            <person name="Gabaldon T."/>
        </authorList>
    </citation>
    <scope>NUCLEOTIDE SEQUENCE [LARGE SCALE GENOMIC DNA]</scope>
    <source>
        <strain evidence="11 12">CBS 10753</strain>
    </source>
</reference>
<evidence type="ECO:0000256" key="5">
    <source>
        <dbReference type="ARBA" id="ARBA00023242"/>
    </source>
</evidence>
<gene>
    <name evidence="11" type="ORF">J8A68_003839</name>
</gene>
<name>A0A8J5QCP8_9ASCO</name>
<dbReference type="InterPro" id="IPR048292">
    <property type="entry name" value="SDA1_C"/>
</dbReference>
<dbReference type="Pfam" id="PF08158">
    <property type="entry name" value="SDA1_HEAT"/>
    <property type="match status" value="1"/>
</dbReference>
<dbReference type="InterPro" id="IPR027312">
    <property type="entry name" value="Sda1"/>
</dbReference>
<evidence type="ECO:0000256" key="6">
    <source>
        <dbReference type="RuleBase" id="RU365057"/>
    </source>
</evidence>
<feature type="compositionally biased region" description="Acidic residues" evidence="7">
    <location>
        <begin position="301"/>
        <end position="324"/>
    </location>
</feature>